<organism evidence="1 2">
    <name type="scientific">Pseudomonas synxantha</name>
    <dbReference type="NCBI Taxonomy" id="47883"/>
    <lineage>
        <taxon>Bacteria</taxon>
        <taxon>Pseudomonadati</taxon>
        <taxon>Pseudomonadota</taxon>
        <taxon>Gammaproteobacteria</taxon>
        <taxon>Pseudomonadales</taxon>
        <taxon>Pseudomonadaceae</taxon>
        <taxon>Pseudomonas</taxon>
    </lineage>
</organism>
<dbReference type="AlphaFoldDB" id="A0A3G7UBP1"/>
<proteinExistence type="predicted"/>
<dbReference type="Proteomes" id="UP000268696">
    <property type="component" value="Chromosome"/>
</dbReference>
<gene>
    <name evidence="1" type="ORF">C4K03_3796</name>
</gene>
<accession>A0A3G7UBP1</accession>
<sequence length="61" mass="7366">MKNFAEAVIAIAPVASRKSRNRFFRDYDRWTNRLLMRRLINIHERQDLRKQIAEAYLASLM</sequence>
<dbReference type="EMBL" id="CP027754">
    <property type="protein sequence ID" value="AZE55949.1"/>
    <property type="molecule type" value="Genomic_DNA"/>
</dbReference>
<evidence type="ECO:0000313" key="2">
    <source>
        <dbReference type="Proteomes" id="UP000268696"/>
    </source>
</evidence>
<name>A0A3G7UBP1_9PSED</name>
<dbReference type="RefSeq" id="WP_124378412.1">
    <property type="nucleotide sequence ID" value="NZ_CP027754.1"/>
</dbReference>
<reference evidence="1 2" key="1">
    <citation type="submission" date="2018-03" db="EMBL/GenBank/DDBJ databases">
        <title>Diversity of phytobeneficial traits revealed by whole-genome analysis of worldwide-isolated phenazine-producing Pseudomonas spp.</title>
        <authorList>
            <person name="Biessy A."/>
            <person name="Novinscak A."/>
            <person name="Blom J."/>
            <person name="Leger G."/>
            <person name="Thomashow L.S."/>
            <person name="Cazorla F.M."/>
            <person name="Josic D."/>
            <person name="Filion M."/>
        </authorList>
    </citation>
    <scope>NUCLEOTIDE SEQUENCE [LARGE SCALE GENOMIC DNA]</scope>
    <source>
        <strain evidence="1 2">30B</strain>
    </source>
</reference>
<evidence type="ECO:0008006" key="3">
    <source>
        <dbReference type="Google" id="ProtNLM"/>
    </source>
</evidence>
<protein>
    <recommendedName>
        <fullName evidence="3">Mobile element protein</fullName>
    </recommendedName>
</protein>
<evidence type="ECO:0000313" key="1">
    <source>
        <dbReference type="EMBL" id="AZE55949.1"/>
    </source>
</evidence>